<dbReference type="EMBL" id="POUB01000027">
    <property type="protein sequence ID" value="PZG01503.1"/>
    <property type="molecule type" value="Genomic_DNA"/>
</dbReference>
<sequence>MIARVVNLELRRGAGLILFVGLAAVGLLMTAMAGLPSDRTGAWSSSGPGIVSWLNTTGLVLGPLAAAGGAWVGGRDRRLGVGELLAAVPKPRWQRDMASFGALLAAVIGGLLVVAAVVTATVLPAITYVGGRWQVSAILVSLGWIACLAIGFALGRLVPHRWTAPVVALIVYLLNGIPTYLDNGVAQLALVSNLPSGDGQRLRLSVAAVAIVWLVGLTSSAFLAGSARRHHWALVPAVLAVVAATQLAPLPVQWNGNSYSATWTEPDPDAMSRVCSTDEPKVCLNAVHASLLPDVTELVRPILAELPPGSVAAEQGTEHPAERPATAPGEFAIPFLEGRTKLFTADVRDPEGLRAELADSFLRVWCSDQTPAVARAYGIATALVLGRQAAGEGAESHDRVTARLERDPSARRAWLADYLDAGRTCDLSAFAELVS</sequence>
<feature type="transmembrane region" description="Helical" evidence="1">
    <location>
        <begin position="53"/>
        <end position="72"/>
    </location>
</feature>
<evidence type="ECO:0000313" key="2">
    <source>
        <dbReference type="EMBL" id="PZG01503.1"/>
    </source>
</evidence>
<reference evidence="2 3" key="1">
    <citation type="submission" date="2018-01" db="EMBL/GenBank/DDBJ databases">
        <title>Draft genome sequence of Salinispora sp. 13K206.</title>
        <authorList>
            <person name="Sahin N."/>
            <person name="Saygin H."/>
            <person name="Ay H."/>
        </authorList>
    </citation>
    <scope>NUCLEOTIDE SEQUENCE [LARGE SCALE GENOMIC DNA]</scope>
    <source>
        <strain evidence="2 3">13K206</strain>
    </source>
</reference>
<keyword evidence="1" id="KW-1133">Transmembrane helix</keyword>
<keyword evidence="1" id="KW-0472">Membrane</keyword>
<dbReference type="RefSeq" id="WP_111133340.1">
    <property type="nucleotide sequence ID" value="NZ_POUB01000027.1"/>
</dbReference>
<dbReference type="OrthoDB" id="3402382at2"/>
<feature type="transmembrane region" description="Helical" evidence="1">
    <location>
        <begin position="133"/>
        <end position="155"/>
    </location>
</feature>
<keyword evidence="3" id="KW-1185">Reference proteome</keyword>
<accession>A0A2W2CSD4</accession>
<feature type="transmembrane region" description="Helical" evidence="1">
    <location>
        <begin position="201"/>
        <end position="225"/>
    </location>
</feature>
<comment type="caution">
    <text evidence="2">The sequence shown here is derived from an EMBL/GenBank/DDBJ whole genome shotgun (WGS) entry which is preliminary data.</text>
</comment>
<feature type="transmembrane region" description="Helical" evidence="1">
    <location>
        <begin position="162"/>
        <end position="181"/>
    </location>
</feature>
<feature type="transmembrane region" description="Helical" evidence="1">
    <location>
        <begin position="232"/>
        <end position="252"/>
    </location>
</feature>
<organism evidence="2 3">
    <name type="scientific">Micromonospora deserti</name>
    <dbReference type="NCBI Taxonomy" id="2070366"/>
    <lineage>
        <taxon>Bacteria</taxon>
        <taxon>Bacillati</taxon>
        <taxon>Actinomycetota</taxon>
        <taxon>Actinomycetes</taxon>
        <taxon>Micromonosporales</taxon>
        <taxon>Micromonosporaceae</taxon>
        <taxon>Micromonospora</taxon>
    </lineage>
</organism>
<feature type="transmembrane region" description="Helical" evidence="1">
    <location>
        <begin position="100"/>
        <end position="127"/>
    </location>
</feature>
<gene>
    <name evidence="2" type="ORF">C1I99_06735</name>
</gene>
<feature type="transmembrane region" description="Helical" evidence="1">
    <location>
        <begin position="12"/>
        <end position="33"/>
    </location>
</feature>
<dbReference type="Proteomes" id="UP000248749">
    <property type="component" value="Unassembled WGS sequence"/>
</dbReference>
<keyword evidence="1" id="KW-0812">Transmembrane</keyword>
<proteinExistence type="predicted"/>
<evidence type="ECO:0000313" key="3">
    <source>
        <dbReference type="Proteomes" id="UP000248749"/>
    </source>
</evidence>
<evidence type="ECO:0000256" key="1">
    <source>
        <dbReference type="SAM" id="Phobius"/>
    </source>
</evidence>
<protein>
    <submittedName>
        <fullName evidence="2">Uncharacterized protein</fullName>
    </submittedName>
</protein>
<name>A0A2W2CSD4_9ACTN</name>
<dbReference type="AlphaFoldDB" id="A0A2W2CSD4"/>